<dbReference type="InterPro" id="IPR008020">
    <property type="entry name" value="G8P"/>
</dbReference>
<dbReference type="Pfam" id="PF05356">
    <property type="entry name" value="Phage_Coat_B"/>
    <property type="match status" value="1"/>
</dbReference>
<dbReference type="Proteomes" id="UP000029443">
    <property type="component" value="Unassembled WGS sequence"/>
</dbReference>
<comment type="caution">
    <text evidence="3">The sequence shown here is derived from an EMBL/GenBank/DDBJ whole genome shotgun (WGS) entry which is preliminary data.</text>
</comment>
<evidence type="ECO:0000313" key="3">
    <source>
        <dbReference type="EMBL" id="KGD60739.1"/>
    </source>
</evidence>
<evidence type="ECO:0000256" key="2">
    <source>
        <dbReference type="SAM" id="SignalP"/>
    </source>
</evidence>
<feature type="signal peptide" evidence="2">
    <location>
        <begin position="1"/>
        <end position="37"/>
    </location>
</feature>
<feature type="chain" id="PRO_5045478138" evidence="2">
    <location>
        <begin position="38"/>
        <end position="80"/>
    </location>
</feature>
<keyword evidence="4" id="KW-1185">Reference proteome</keyword>
<feature type="transmembrane region" description="Helical" evidence="1">
    <location>
        <begin position="53"/>
        <end position="75"/>
    </location>
</feature>
<accession>A0ABR4WBZ8</accession>
<keyword evidence="1" id="KW-0472">Membrane</keyword>
<protein>
    <submittedName>
        <fullName evidence="3">Uncharacterized protein</fullName>
    </submittedName>
</protein>
<gene>
    <name evidence="3" type="ORF">T9A_02216</name>
</gene>
<dbReference type="RefSeq" id="WP_035248380.1">
    <property type="nucleotide sequence ID" value="NZ_ARXU01000008.1"/>
</dbReference>
<sequence>MKNAMKARLEAIQSKGRHLYLAGGTAMALAATGPANAAIDVAGVTSEITGQSANVELIAVAVLSVLAVLAGVTYLRRVVR</sequence>
<reference evidence="3 4" key="1">
    <citation type="submission" date="2012-09" db="EMBL/GenBank/DDBJ databases">
        <title>Genome Sequence of alkane-degrading Bacterium Alcanivorax jadensis T9.</title>
        <authorList>
            <person name="Lai Q."/>
            <person name="Shao Z."/>
        </authorList>
    </citation>
    <scope>NUCLEOTIDE SEQUENCE [LARGE SCALE GENOMIC DNA]</scope>
    <source>
        <strain evidence="3 4">T9</strain>
    </source>
</reference>
<proteinExistence type="predicted"/>
<keyword evidence="1" id="KW-1133">Transmembrane helix</keyword>
<name>A0ABR4WBZ8_9GAMM</name>
<keyword evidence="2" id="KW-0732">Signal</keyword>
<evidence type="ECO:0000256" key="1">
    <source>
        <dbReference type="SAM" id="Phobius"/>
    </source>
</evidence>
<evidence type="ECO:0000313" key="4">
    <source>
        <dbReference type="Proteomes" id="UP000029443"/>
    </source>
</evidence>
<organism evidence="3 4">
    <name type="scientific">Alcanivorax jadensis T9</name>
    <dbReference type="NCBI Taxonomy" id="1177181"/>
    <lineage>
        <taxon>Bacteria</taxon>
        <taxon>Pseudomonadati</taxon>
        <taxon>Pseudomonadota</taxon>
        <taxon>Gammaproteobacteria</taxon>
        <taxon>Oceanospirillales</taxon>
        <taxon>Alcanivoracaceae</taxon>
        <taxon>Alcanivorax</taxon>
    </lineage>
</organism>
<dbReference type="EMBL" id="ARXU01000008">
    <property type="protein sequence ID" value="KGD60739.1"/>
    <property type="molecule type" value="Genomic_DNA"/>
</dbReference>
<keyword evidence="1" id="KW-0812">Transmembrane</keyword>